<evidence type="ECO:0000313" key="1">
    <source>
        <dbReference type="EMBL" id="MCS0810194.1"/>
    </source>
</evidence>
<accession>A0ABT2DG49</accession>
<dbReference type="EMBL" id="JANUHB010000005">
    <property type="protein sequence ID" value="MCS0810194.1"/>
    <property type="molecule type" value="Genomic_DNA"/>
</dbReference>
<reference evidence="1 2" key="1">
    <citation type="submission" date="2022-08" db="EMBL/GenBank/DDBJ databases">
        <title>Reclassification of Massilia species as members of the genera Telluria, Duganella, Pseudoduganella, Mokoshia gen. nov. and Zemynaea gen. nov. using orthogonal and non-orthogonal genome-based approaches.</title>
        <authorList>
            <person name="Bowman J.P."/>
        </authorList>
    </citation>
    <scope>NUCLEOTIDE SEQUENCE [LARGE SCALE GENOMIC DNA]</scope>
    <source>
        <strain evidence="1 2">JCM 31605</strain>
    </source>
</reference>
<sequence length="261" mass="28951">MDNNYRQGFMDKLQAVKFLQGTLGEIALPDGSAATERFSGLRDVDGKIREVRMILDGLDGLPPTLVSGMAEDIDFQANSRRIRLETLARYIRSALKFVDTGAFEKPKKIIHAPPDFSRLTSSVPGLNDELEKRWREAQRCIHVEAYTAAVIMMGSVLEGLLLARAQLSASTAYQSGRAPRDKTGKSPAIHDWNLSTLIDVAADIGWLKTDRGKFSHALRDSRNVVHPWQAVMTRANFDQATCKTSWHVLDASVGDLLNSLN</sequence>
<evidence type="ECO:0008006" key="3">
    <source>
        <dbReference type="Google" id="ProtNLM"/>
    </source>
</evidence>
<dbReference type="Proteomes" id="UP001206126">
    <property type="component" value="Unassembled WGS sequence"/>
</dbReference>
<evidence type="ECO:0000313" key="2">
    <source>
        <dbReference type="Proteomes" id="UP001206126"/>
    </source>
</evidence>
<comment type="caution">
    <text evidence="1">The sequence shown here is derived from an EMBL/GenBank/DDBJ whole genome shotgun (WGS) entry which is preliminary data.</text>
</comment>
<name>A0ABT2DG49_9BURK</name>
<gene>
    <name evidence="1" type="ORF">NX774_19910</name>
</gene>
<keyword evidence="2" id="KW-1185">Reference proteome</keyword>
<protein>
    <recommendedName>
        <fullName evidence="3">DUF4145 domain-containing protein</fullName>
    </recommendedName>
</protein>
<dbReference type="RefSeq" id="WP_258824018.1">
    <property type="nucleotide sequence ID" value="NZ_JANUHB010000005.1"/>
</dbReference>
<proteinExistence type="predicted"/>
<organism evidence="1 2">
    <name type="scientific">Massilia agilis</name>
    <dbReference type="NCBI Taxonomy" id="1811226"/>
    <lineage>
        <taxon>Bacteria</taxon>
        <taxon>Pseudomonadati</taxon>
        <taxon>Pseudomonadota</taxon>
        <taxon>Betaproteobacteria</taxon>
        <taxon>Burkholderiales</taxon>
        <taxon>Oxalobacteraceae</taxon>
        <taxon>Telluria group</taxon>
        <taxon>Massilia</taxon>
    </lineage>
</organism>